<dbReference type="PANTHER" id="PTHR33407">
    <property type="entry name" value="PECTATE LYASE F-RELATED"/>
    <property type="match status" value="1"/>
</dbReference>
<dbReference type="GO" id="GO:0016829">
    <property type="term" value="F:lyase activity"/>
    <property type="evidence" value="ECO:0007669"/>
    <property type="project" value="UniProtKB-KW"/>
</dbReference>
<dbReference type="Pfam" id="PF03211">
    <property type="entry name" value="Pectate_lyase"/>
    <property type="match status" value="1"/>
</dbReference>
<comment type="caution">
    <text evidence="11">The sequence shown here is derived from an EMBL/GenBank/DDBJ whole genome shotgun (WGS) entry which is preliminary data.</text>
</comment>
<dbReference type="PANTHER" id="PTHR33407:SF9">
    <property type="entry name" value="PECTATE LYASE F-RELATED"/>
    <property type="match status" value="1"/>
</dbReference>
<keyword evidence="12" id="KW-1185">Reference proteome</keyword>
<feature type="signal peptide" evidence="10">
    <location>
        <begin position="1"/>
        <end position="19"/>
    </location>
</feature>
<name>A0ABR4PJY9_9HELO</name>
<dbReference type="InterPro" id="IPR004898">
    <property type="entry name" value="Pectate_lyase_PlyH/PlyE-like"/>
</dbReference>
<keyword evidence="8 10" id="KW-0456">Lyase</keyword>
<feature type="chain" id="PRO_5044985087" description="Pectate lyase" evidence="10">
    <location>
        <begin position="20"/>
        <end position="275"/>
    </location>
</feature>
<evidence type="ECO:0000256" key="2">
    <source>
        <dbReference type="ARBA" id="ARBA00001913"/>
    </source>
</evidence>
<evidence type="ECO:0000313" key="11">
    <source>
        <dbReference type="EMBL" id="KAL3423656.1"/>
    </source>
</evidence>
<evidence type="ECO:0000256" key="7">
    <source>
        <dbReference type="ARBA" id="ARBA00022837"/>
    </source>
</evidence>
<comment type="catalytic activity">
    <reaction evidence="1 10">
        <text>Eliminative cleavage of (1-&gt;4)-alpha-D-galacturonan to give oligosaccharides with 4-deoxy-alpha-D-galact-4-enuronosyl groups at their non-reducing ends.</text>
        <dbReference type="EC" id="4.2.2.2"/>
    </reaction>
</comment>
<evidence type="ECO:0000256" key="5">
    <source>
        <dbReference type="ARBA" id="ARBA00022525"/>
    </source>
</evidence>
<evidence type="ECO:0000313" key="12">
    <source>
        <dbReference type="Proteomes" id="UP001629113"/>
    </source>
</evidence>
<evidence type="ECO:0000256" key="3">
    <source>
        <dbReference type="ARBA" id="ARBA00004613"/>
    </source>
</evidence>
<evidence type="ECO:0000256" key="4">
    <source>
        <dbReference type="ARBA" id="ARBA00006463"/>
    </source>
</evidence>
<evidence type="ECO:0000256" key="8">
    <source>
        <dbReference type="ARBA" id="ARBA00023239"/>
    </source>
</evidence>
<evidence type="ECO:0000256" key="6">
    <source>
        <dbReference type="ARBA" id="ARBA00022729"/>
    </source>
</evidence>
<keyword evidence="7 10" id="KW-0106">Calcium</keyword>
<dbReference type="Proteomes" id="UP001629113">
    <property type="component" value="Unassembled WGS sequence"/>
</dbReference>
<dbReference type="SUPFAM" id="SSF51126">
    <property type="entry name" value="Pectin lyase-like"/>
    <property type="match status" value="1"/>
</dbReference>
<evidence type="ECO:0000256" key="10">
    <source>
        <dbReference type="RuleBase" id="RU367009"/>
    </source>
</evidence>
<sequence length="275" mass="28374">MQYQMINLAFATLILRAVAFPSPTPVKHVVSKRAELPASAGSQVLSAVQVIAAGETFDGGLKTFDRGVECTGQAEGGESDAVFNIEAGGSLSNVIIGPNQLEGIHCQGGCTLTNVWWADVCEDAFSIKIQDASETTTINGGGAFAAADKVIQHNGAGKVVINDFYVEDFGKLYRSCGNCKVSNERHVELNGITAVNGGSLVGINSNFGDTAILSGISATEVDDQCVVFEGVSSGSEPTEIGVDIAPACTFTDGATASSSAGNNTIGAGFRARLRN</sequence>
<comment type="subcellular location">
    <subcellularLocation>
        <location evidence="3 10">Secreted</location>
    </subcellularLocation>
</comment>
<keyword evidence="5 10" id="KW-0964">Secreted</keyword>
<dbReference type="InterPro" id="IPR012334">
    <property type="entry name" value="Pectin_lyas_fold"/>
</dbReference>
<protein>
    <recommendedName>
        <fullName evidence="10">Pectate lyase</fullName>
        <ecNumber evidence="10">4.2.2.2</ecNumber>
    </recommendedName>
</protein>
<comment type="cofactor">
    <cofactor evidence="2 10">
        <name>Ca(2+)</name>
        <dbReference type="ChEBI" id="CHEBI:29108"/>
    </cofactor>
</comment>
<comment type="similarity">
    <text evidence="4 10">Belongs to the polysaccharide lyase 3 family.</text>
</comment>
<evidence type="ECO:0000256" key="1">
    <source>
        <dbReference type="ARBA" id="ARBA00000695"/>
    </source>
</evidence>
<comment type="function">
    <text evidence="9 10">Pectinolytic enzyme consist of four classes of enzymes: pectin lyase, polygalacturonase, pectin methylesterase and rhamnogalacturonase. Among pectinolytic enzymes, pectin lyase is the most important in depolymerization of pectin, since it cleaves internal glycosidic bonds of highly methylated pectins. Favors pectate, the anion, over pectin, the methyl ester.</text>
</comment>
<proteinExistence type="inferred from homology"/>
<accession>A0ABR4PJY9</accession>
<evidence type="ECO:0000256" key="9">
    <source>
        <dbReference type="ARBA" id="ARBA00025679"/>
    </source>
</evidence>
<dbReference type="InterPro" id="IPR011050">
    <property type="entry name" value="Pectin_lyase_fold/virulence"/>
</dbReference>
<reference evidence="11 12" key="1">
    <citation type="submission" date="2024-06" db="EMBL/GenBank/DDBJ databases">
        <title>Complete genome of Phlyctema vagabunda strain 19-DSS-EL-015.</title>
        <authorList>
            <person name="Fiorenzani C."/>
        </authorList>
    </citation>
    <scope>NUCLEOTIDE SEQUENCE [LARGE SCALE GENOMIC DNA]</scope>
    <source>
        <strain evidence="11 12">19-DSS-EL-015</strain>
    </source>
</reference>
<gene>
    <name evidence="11" type="ORF">PVAG01_05403</name>
</gene>
<dbReference type="EC" id="4.2.2.2" evidence="10"/>
<dbReference type="EMBL" id="JBFCZG010000004">
    <property type="protein sequence ID" value="KAL3423656.1"/>
    <property type="molecule type" value="Genomic_DNA"/>
</dbReference>
<dbReference type="Gene3D" id="2.160.20.10">
    <property type="entry name" value="Single-stranded right-handed beta-helix, Pectin lyase-like"/>
    <property type="match status" value="1"/>
</dbReference>
<keyword evidence="6 10" id="KW-0732">Signal</keyword>
<organism evidence="11 12">
    <name type="scientific">Phlyctema vagabunda</name>
    <dbReference type="NCBI Taxonomy" id="108571"/>
    <lineage>
        <taxon>Eukaryota</taxon>
        <taxon>Fungi</taxon>
        <taxon>Dikarya</taxon>
        <taxon>Ascomycota</taxon>
        <taxon>Pezizomycotina</taxon>
        <taxon>Leotiomycetes</taxon>
        <taxon>Helotiales</taxon>
        <taxon>Dermateaceae</taxon>
        <taxon>Phlyctema</taxon>
    </lineage>
</organism>